<protein>
    <recommendedName>
        <fullName evidence="12">DUF2029 domain-containing protein</fullName>
    </recommendedName>
</protein>
<feature type="transmembrane region" description="Helical" evidence="9">
    <location>
        <begin position="201"/>
        <end position="225"/>
    </location>
</feature>
<organism evidence="10 11">
    <name type="scientific">Pandoraea aquatica</name>
    <dbReference type="NCBI Taxonomy" id="2508290"/>
    <lineage>
        <taxon>Bacteria</taxon>
        <taxon>Pseudomonadati</taxon>
        <taxon>Pseudomonadota</taxon>
        <taxon>Betaproteobacteria</taxon>
        <taxon>Burkholderiales</taxon>
        <taxon>Burkholderiaceae</taxon>
        <taxon>Pandoraea</taxon>
    </lineage>
</organism>
<accession>A0A5E4ZBM8</accession>
<feature type="region of interest" description="Disordered" evidence="8">
    <location>
        <begin position="419"/>
        <end position="448"/>
    </location>
</feature>
<proteinExistence type="inferred from homology"/>
<feature type="transmembrane region" description="Helical" evidence="9">
    <location>
        <begin position="296"/>
        <end position="315"/>
    </location>
</feature>
<feature type="transmembrane region" description="Helical" evidence="9">
    <location>
        <begin position="232"/>
        <end position="253"/>
    </location>
</feature>
<feature type="compositionally biased region" description="Low complexity" evidence="8">
    <location>
        <begin position="434"/>
        <end position="448"/>
    </location>
</feature>
<dbReference type="Proteomes" id="UP000366819">
    <property type="component" value="Unassembled WGS sequence"/>
</dbReference>
<keyword evidence="5 9" id="KW-1133">Transmembrane helix</keyword>
<evidence type="ECO:0000256" key="6">
    <source>
        <dbReference type="ARBA" id="ARBA00023136"/>
    </source>
</evidence>
<name>A0A5E4ZBM8_9BURK</name>
<evidence type="ECO:0000256" key="2">
    <source>
        <dbReference type="ARBA" id="ARBA00022475"/>
    </source>
</evidence>
<keyword evidence="6 9" id="KW-0472">Membrane</keyword>
<evidence type="ECO:0000256" key="9">
    <source>
        <dbReference type="SAM" id="Phobius"/>
    </source>
</evidence>
<evidence type="ECO:0008006" key="12">
    <source>
        <dbReference type="Google" id="ProtNLM"/>
    </source>
</evidence>
<reference evidence="10 11" key="1">
    <citation type="submission" date="2019-08" db="EMBL/GenBank/DDBJ databases">
        <authorList>
            <person name="Peeters C."/>
        </authorList>
    </citation>
    <scope>NUCLEOTIDE SEQUENCE [LARGE SCALE GENOMIC DNA]</scope>
    <source>
        <strain evidence="10 11">LMG 31011</strain>
    </source>
</reference>
<gene>
    <name evidence="10" type="ORF">PAQ31011_05258</name>
</gene>
<keyword evidence="3" id="KW-0808">Transferase</keyword>
<dbReference type="GO" id="GO:0016758">
    <property type="term" value="F:hexosyltransferase activity"/>
    <property type="evidence" value="ECO:0007669"/>
    <property type="project" value="InterPro"/>
</dbReference>
<feature type="transmembrane region" description="Helical" evidence="9">
    <location>
        <begin position="35"/>
        <end position="55"/>
    </location>
</feature>
<evidence type="ECO:0000313" key="10">
    <source>
        <dbReference type="EMBL" id="VVE57825.1"/>
    </source>
</evidence>
<feature type="compositionally biased region" description="Basic and acidic residues" evidence="8">
    <location>
        <begin position="419"/>
        <end position="433"/>
    </location>
</feature>
<evidence type="ECO:0000313" key="11">
    <source>
        <dbReference type="Proteomes" id="UP000366819"/>
    </source>
</evidence>
<dbReference type="Pfam" id="PF09594">
    <property type="entry name" value="GT87"/>
    <property type="match status" value="1"/>
</dbReference>
<dbReference type="GO" id="GO:0005886">
    <property type="term" value="C:plasma membrane"/>
    <property type="evidence" value="ECO:0007669"/>
    <property type="project" value="UniProtKB-SubCell"/>
</dbReference>
<evidence type="ECO:0000256" key="4">
    <source>
        <dbReference type="ARBA" id="ARBA00022692"/>
    </source>
</evidence>
<evidence type="ECO:0000256" key="5">
    <source>
        <dbReference type="ARBA" id="ARBA00022989"/>
    </source>
</evidence>
<feature type="transmembrane region" description="Helical" evidence="9">
    <location>
        <begin position="373"/>
        <end position="406"/>
    </location>
</feature>
<comment type="subcellular location">
    <subcellularLocation>
        <location evidence="1">Cell membrane</location>
        <topology evidence="1">Multi-pass membrane protein</topology>
    </subcellularLocation>
</comment>
<keyword evidence="2" id="KW-1003">Cell membrane</keyword>
<evidence type="ECO:0000256" key="8">
    <source>
        <dbReference type="SAM" id="MobiDB-lite"/>
    </source>
</evidence>
<evidence type="ECO:0000256" key="1">
    <source>
        <dbReference type="ARBA" id="ARBA00004651"/>
    </source>
</evidence>
<dbReference type="RefSeq" id="WP_150578517.1">
    <property type="nucleotide sequence ID" value="NZ_CABPSN010000014.1"/>
</dbReference>
<dbReference type="InterPro" id="IPR018584">
    <property type="entry name" value="GT87"/>
</dbReference>
<dbReference type="AlphaFoldDB" id="A0A5E4ZBM8"/>
<feature type="transmembrane region" description="Helical" evidence="9">
    <location>
        <begin position="322"/>
        <end position="341"/>
    </location>
</feature>
<keyword evidence="11" id="KW-1185">Reference proteome</keyword>
<comment type="similarity">
    <text evidence="7">Belongs to the glycosyltransferase 87 family.</text>
</comment>
<keyword evidence="4 9" id="KW-0812">Transmembrane</keyword>
<feature type="transmembrane region" description="Helical" evidence="9">
    <location>
        <begin position="172"/>
        <end position="195"/>
    </location>
</feature>
<feature type="transmembrane region" description="Helical" evidence="9">
    <location>
        <begin position="125"/>
        <end position="151"/>
    </location>
</feature>
<evidence type="ECO:0000256" key="3">
    <source>
        <dbReference type="ARBA" id="ARBA00022679"/>
    </source>
</evidence>
<dbReference type="EMBL" id="CABPSN010000014">
    <property type="protein sequence ID" value="VVE57825.1"/>
    <property type="molecule type" value="Genomic_DNA"/>
</dbReference>
<dbReference type="OrthoDB" id="8962112at2"/>
<evidence type="ECO:0000256" key="7">
    <source>
        <dbReference type="ARBA" id="ARBA00024033"/>
    </source>
</evidence>
<sequence length="448" mass="49034">MTSKPSAVANVTNVAEVASSRPRARRHWSEDPARIRLYSVAAIVLALAVLGIWGYRYAWSATPTISPIGLDFLPFWGASHFVLQGHALDAYNVDLMTKVQIAEQPWADKIGGVLPWLYPPVMMVFLAPIALLPFTYAYTLYACVGLGLYYAALRRTAPWPGARFPTLGFPGVLLVIIAGQIALYTTALAGFSLVMLRKRPVWAGVFAGLLFVKPHVALLFPLAFLCAREWRALGACIATVIGTTVLAAAVFGIDVYATFLHASEFARQSIVNGTAQIARVPTFFITARMLGASVEVAAIVHGVIALCTVAVLIDFWRRPGVFALRAATLVCATTLVSPYLYDYDLTLLALVIAWYVRDGIARGWLRGEREWLVLLWITPALGLLGSLQIGFQFLPFITLGTLAMLWRRRRRLAHVPDVHHGNDATSSGDDRPATARAPRTDTTPAFTR</sequence>